<evidence type="ECO:0000313" key="3">
    <source>
        <dbReference type="Proteomes" id="UP000701801"/>
    </source>
</evidence>
<reference evidence="2" key="1">
    <citation type="submission" date="2021-07" db="EMBL/GenBank/DDBJ databases">
        <authorList>
            <person name="Durling M."/>
        </authorList>
    </citation>
    <scope>NUCLEOTIDE SEQUENCE</scope>
</reference>
<accession>A0A9N9M206</accession>
<proteinExistence type="predicted"/>
<feature type="compositionally biased region" description="Basic and acidic residues" evidence="1">
    <location>
        <begin position="106"/>
        <end position="115"/>
    </location>
</feature>
<sequence>MTNIIPHLLPTPPFSEIANCKANTEDKNNTTLPEGPEISLSSQVRVLAYMNSVQLGDKKGFSEAINAFADDKRQCLFCYKELQKVREKLQKSRQSERSTFPSPHKQKIETGDWKQRLRPGQPRSWSCSW</sequence>
<organism evidence="2 3">
    <name type="scientific">Hymenoscyphus albidus</name>
    <dbReference type="NCBI Taxonomy" id="595503"/>
    <lineage>
        <taxon>Eukaryota</taxon>
        <taxon>Fungi</taxon>
        <taxon>Dikarya</taxon>
        <taxon>Ascomycota</taxon>
        <taxon>Pezizomycotina</taxon>
        <taxon>Leotiomycetes</taxon>
        <taxon>Helotiales</taxon>
        <taxon>Helotiaceae</taxon>
        <taxon>Hymenoscyphus</taxon>
    </lineage>
</organism>
<name>A0A9N9M206_9HELO</name>
<protein>
    <submittedName>
        <fullName evidence="2">Uncharacterized protein</fullName>
    </submittedName>
</protein>
<dbReference type="EMBL" id="CAJVRM010000743">
    <property type="protein sequence ID" value="CAG8983877.1"/>
    <property type="molecule type" value="Genomic_DNA"/>
</dbReference>
<dbReference type="OrthoDB" id="10300500at2759"/>
<gene>
    <name evidence="2" type="ORF">HYALB_00005516</name>
</gene>
<dbReference type="AlphaFoldDB" id="A0A9N9M206"/>
<evidence type="ECO:0000313" key="2">
    <source>
        <dbReference type="EMBL" id="CAG8983877.1"/>
    </source>
</evidence>
<feature type="region of interest" description="Disordered" evidence="1">
    <location>
        <begin position="90"/>
        <end position="129"/>
    </location>
</feature>
<keyword evidence="3" id="KW-1185">Reference proteome</keyword>
<evidence type="ECO:0000256" key="1">
    <source>
        <dbReference type="SAM" id="MobiDB-lite"/>
    </source>
</evidence>
<comment type="caution">
    <text evidence="2">The sequence shown here is derived from an EMBL/GenBank/DDBJ whole genome shotgun (WGS) entry which is preliminary data.</text>
</comment>
<dbReference type="Proteomes" id="UP000701801">
    <property type="component" value="Unassembled WGS sequence"/>
</dbReference>